<evidence type="ECO:0000256" key="3">
    <source>
        <dbReference type="RuleBase" id="RU000363"/>
    </source>
</evidence>
<dbReference type="SUPFAM" id="SSF51735">
    <property type="entry name" value="NAD(P)-binding Rossmann-fold domains"/>
    <property type="match status" value="1"/>
</dbReference>
<dbReference type="InterPro" id="IPR002347">
    <property type="entry name" value="SDR_fam"/>
</dbReference>
<dbReference type="PRINTS" id="PR00080">
    <property type="entry name" value="SDRFAMILY"/>
</dbReference>
<dbReference type="Gene3D" id="3.40.50.720">
    <property type="entry name" value="NAD(P)-binding Rossmann-like Domain"/>
    <property type="match status" value="1"/>
</dbReference>
<reference evidence="5" key="1">
    <citation type="submission" date="2021-01" db="EMBL/GenBank/DDBJ databases">
        <title>Caligus Genome Assembly.</title>
        <authorList>
            <person name="Gallardo-Escarate C."/>
        </authorList>
    </citation>
    <scope>NUCLEOTIDE SEQUENCE [LARGE SCALE GENOMIC DNA]</scope>
</reference>
<dbReference type="PANTHER" id="PTHR24320:SF264">
    <property type="entry name" value="DEHYDROGENASE_REDUCTASE SDR FAMILY MEMBER ON CHROMOSOME X"/>
    <property type="match status" value="1"/>
</dbReference>
<protein>
    <submittedName>
        <fullName evidence="4">Retinol dehydrogenase 12like</fullName>
    </submittedName>
</protein>
<evidence type="ECO:0000313" key="4">
    <source>
        <dbReference type="EMBL" id="QQP53763.1"/>
    </source>
</evidence>
<dbReference type="PRINTS" id="PR00081">
    <property type="entry name" value="GDHRDH"/>
</dbReference>
<proteinExistence type="inferred from homology"/>
<dbReference type="AlphaFoldDB" id="A0A7T8QSU8"/>
<evidence type="ECO:0000313" key="5">
    <source>
        <dbReference type="Proteomes" id="UP000595437"/>
    </source>
</evidence>
<gene>
    <name evidence="4" type="ORF">FKW44_006357</name>
</gene>
<sequence>MEGTLLSMCSVRPCCNCPLVQLSPANKNLNEANDSMSGKYLVLPLDLQSLESVRSFAAKILEDFSEIAILINNAGIMLTPYEETKDGFESQFQTNYLSHFLLTSLLLDKIQNRIVNVSSCGHKLGYYCTDWNDLQKKEFYTPEGAYGTSKAAVILFTRYLQIKINESPQYKGKISVFSLHPGMIYTDLYVNAPSFV</sequence>
<comment type="similarity">
    <text evidence="1 3">Belongs to the short-chain dehydrogenases/reductases (SDR) family.</text>
</comment>
<dbReference type="OrthoDB" id="191139at2759"/>
<evidence type="ECO:0000256" key="1">
    <source>
        <dbReference type="ARBA" id="ARBA00006484"/>
    </source>
</evidence>
<dbReference type="GO" id="GO:0016491">
    <property type="term" value="F:oxidoreductase activity"/>
    <property type="evidence" value="ECO:0007669"/>
    <property type="project" value="UniProtKB-KW"/>
</dbReference>
<evidence type="ECO:0000256" key="2">
    <source>
        <dbReference type="ARBA" id="ARBA00023002"/>
    </source>
</evidence>
<dbReference type="EMBL" id="CP045893">
    <property type="protein sequence ID" value="QQP53763.1"/>
    <property type="molecule type" value="Genomic_DNA"/>
</dbReference>
<organism evidence="4 5">
    <name type="scientific">Caligus rogercresseyi</name>
    <name type="common">Sea louse</name>
    <dbReference type="NCBI Taxonomy" id="217165"/>
    <lineage>
        <taxon>Eukaryota</taxon>
        <taxon>Metazoa</taxon>
        <taxon>Ecdysozoa</taxon>
        <taxon>Arthropoda</taxon>
        <taxon>Crustacea</taxon>
        <taxon>Multicrustacea</taxon>
        <taxon>Hexanauplia</taxon>
        <taxon>Copepoda</taxon>
        <taxon>Siphonostomatoida</taxon>
        <taxon>Caligidae</taxon>
        <taxon>Caligus</taxon>
    </lineage>
</organism>
<accession>A0A7T8QSU8</accession>
<name>A0A7T8QSU8_CALRO</name>
<feature type="non-terminal residue" evidence="4">
    <location>
        <position position="1"/>
    </location>
</feature>
<dbReference type="Proteomes" id="UP000595437">
    <property type="component" value="Chromosome 4"/>
</dbReference>
<dbReference type="InterPro" id="IPR036291">
    <property type="entry name" value="NAD(P)-bd_dom_sf"/>
</dbReference>
<keyword evidence="2" id="KW-0560">Oxidoreductase</keyword>
<keyword evidence="5" id="KW-1185">Reference proteome</keyword>
<dbReference type="Pfam" id="PF00106">
    <property type="entry name" value="adh_short"/>
    <property type="match status" value="1"/>
</dbReference>
<dbReference type="PANTHER" id="PTHR24320">
    <property type="entry name" value="RETINOL DEHYDROGENASE"/>
    <property type="match status" value="1"/>
</dbReference>